<protein>
    <submittedName>
        <fullName evidence="1">ANR family transcriptional regulator</fullName>
    </submittedName>
</protein>
<accession>A0A7Y0XD46</accession>
<dbReference type="Proteomes" id="UP000518904">
    <property type="component" value="Unassembled WGS sequence"/>
</dbReference>
<dbReference type="NCBIfam" id="NF033650">
    <property type="entry name" value="ANR_neg_reg"/>
    <property type="match status" value="1"/>
</dbReference>
<evidence type="ECO:0000313" key="1">
    <source>
        <dbReference type="EMBL" id="NMU83994.1"/>
    </source>
</evidence>
<organism evidence="1 2">
    <name type="scientific">Vibrio parahaemolyticus</name>
    <dbReference type="NCBI Taxonomy" id="670"/>
    <lineage>
        <taxon>Bacteria</taxon>
        <taxon>Pseudomonadati</taxon>
        <taxon>Pseudomonadota</taxon>
        <taxon>Gammaproteobacteria</taxon>
        <taxon>Vibrionales</taxon>
        <taxon>Vibrionaceae</taxon>
        <taxon>Vibrio</taxon>
    </lineage>
</organism>
<dbReference type="EMBL" id="JABCLB010001328">
    <property type="protein sequence ID" value="NMU83994.1"/>
    <property type="molecule type" value="Genomic_DNA"/>
</dbReference>
<dbReference type="InterPro" id="IPR047666">
    <property type="entry name" value="ANR_neg_reg"/>
</dbReference>
<proteinExistence type="predicted"/>
<comment type="caution">
    <text evidence="1">The sequence shown here is derived from an EMBL/GenBank/DDBJ whole genome shotgun (WGS) entry which is preliminary data.</text>
</comment>
<evidence type="ECO:0000313" key="2">
    <source>
        <dbReference type="Proteomes" id="UP000518904"/>
    </source>
</evidence>
<name>A0A7Y0XD46_VIBPH</name>
<dbReference type="AlphaFoldDB" id="A0A7Y0XD46"/>
<dbReference type="RefSeq" id="WP_122069545.1">
    <property type="nucleotide sequence ID" value="NZ_CP041202.1"/>
</dbReference>
<sequence>MAKEKSNYPEYAEHAASLERVGYIKDAAFAWQVAANYAVKPENRHWAESRSQFCEKWAWRYEKEAA</sequence>
<gene>
    <name evidence="1" type="ORF">HKB16_13990</name>
</gene>
<reference evidence="1 2" key="1">
    <citation type="submission" date="2020-04" db="EMBL/GenBank/DDBJ databases">
        <title>Whole-genome sequencing of Vibrio spp. from China reveals different genetic environments of blaCTX-M-14 among diverse lineages.</title>
        <authorList>
            <person name="Zheng Z."/>
            <person name="Ye L."/>
            <person name="Chen S."/>
        </authorList>
    </citation>
    <scope>NUCLEOTIDE SEQUENCE [LARGE SCALE GENOMIC DNA]</scope>
    <source>
        <strain evidence="1 2">Vb0551</strain>
    </source>
</reference>